<gene>
    <name evidence="4" type="ORF">ACFOUV_11865</name>
</gene>
<evidence type="ECO:0000256" key="1">
    <source>
        <dbReference type="ARBA" id="ARBA00006484"/>
    </source>
</evidence>
<evidence type="ECO:0000256" key="2">
    <source>
        <dbReference type="ARBA" id="ARBA00023002"/>
    </source>
</evidence>
<dbReference type="InterPro" id="IPR020904">
    <property type="entry name" value="Sc_DH/Rdtase_CS"/>
</dbReference>
<dbReference type="PANTHER" id="PTHR48107">
    <property type="entry name" value="NADPH-DEPENDENT ALDEHYDE REDUCTASE-LIKE PROTEIN, CHLOROPLASTIC-RELATED"/>
    <property type="match status" value="1"/>
</dbReference>
<name>A0ABV8H0W7_9BACI</name>
<evidence type="ECO:0000256" key="3">
    <source>
        <dbReference type="SAM" id="MobiDB-lite"/>
    </source>
</evidence>
<keyword evidence="2" id="KW-0560">Oxidoreductase</keyword>
<dbReference type="Pfam" id="PF13561">
    <property type="entry name" value="adh_short_C2"/>
    <property type="match status" value="1"/>
</dbReference>
<dbReference type="NCBIfam" id="NF005214">
    <property type="entry name" value="PRK06701.1"/>
    <property type="match status" value="1"/>
</dbReference>
<comment type="similarity">
    <text evidence="1">Belongs to the short-chain dehydrogenases/reductases (SDR) family.</text>
</comment>
<protein>
    <submittedName>
        <fullName evidence="4">SDR family oxidoreductase</fullName>
    </submittedName>
</protein>
<dbReference type="Proteomes" id="UP001595772">
    <property type="component" value="Unassembled WGS sequence"/>
</dbReference>
<dbReference type="EMBL" id="JBHSAO010000008">
    <property type="protein sequence ID" value="MFC4024492.1"/>
    <property type="molecule type" value="Genomic_DNA"/>
</dbReference>
<dbReference type="PROSITE" id="PS00061">
    <property type="entry name" value="ADH_SHORT"/>
    <property type="match status" value="1"/>
</dbReference>
<evidence type="ECO:0000313" key="4">
    <source>
        <dbReference type="EMBL" id="MFC4024492.1"/>
    </source>
</evidence>
<accession>A0ABV8H0W7</accession>
<evidence type="ECO:0000313" key="5">
    <source>
        <dbReference type="Proteomes" id="UP001595772"/>
    </source>
</evidence>
<dbReference type="SUPFAM" id="SSF51735">
    <property type="entry name" value="NAD(P)-binding Rossmann-fold domains"/>
    <property type="match status" value="1"/>
</dbReference>
<comment type="caution">
    <text evidence="4">The sequence shown here is derived from an EMBL/GenBank/DDBJ whole genome shotgun (WGS) entry which is preliminary data.</text>
</comment>
<keyword evidence="5" id="KW-1185">Reference proteome</keyword>
<reference evidence="5" key="1">
    <citation type="journal article" date="2019" name="Int. J. Syst. Evol. Microbiol.">
        <title>The Global Catalogue of Microorganisms (GCM) 10K type strain sequencing project: providing services to taxonomists for standard genome sequencing and annotation.</title>
        <authorList>
            <consortium name="The Broad Institute Genomics Platform"/>
            <consortium name="The Broad Institute Genome Sequencing Center for Infectious Disease"/>
            <person name="Wu L."/>
            <person name="Ma J."/>
        </authorList>
    </citation>
    <scope>NUCLEOTIDE SEQUENCE [LARGE SCALE GENOMIC DNA]</scope>
    <source>
        <strain evidence="5">IBRC-M 10703</strain>
    </source>
</reference>
<dbReference type="RefSeq" id="WP_379496983.1">
    <property type="nucleotide sequence ID" value="NZ_JBHSAO010000008.1"/>
</dbReference>
<dbReference type="PRINTS" id="PR00080">
    <property type="entry name" value="SDRFAMILY"/>
</dbReference>
<dbReference type="Gene3D" id="3.40.50.720">
    <property type="entry name" value="NAD(P)-binding Rossmann-like Domain"/>
    <property type="match status" value="1"/>
</dbReference>
<dbReference type="PRINTS" id="PR00081">
    <property type="entry name" value="GDHRDH"/>
</dbReference>
<sequence length="290" mass="31468">MGMEKSNGKVTPPAQVQNKQPGIETKMNPEPKYIRKNYKGSEKLKNKVAIITGGDSGIGRSVSIHFAKEGADIAIIYLDEHEDAQDTKRLVENEDRKCLLINGDIGNQSFCEAAVTEVLDTYGKVDILVNNAGEQHPQDSFMDITSDQLEKTFRTNIFSMFYLTKAVLPNLKDGSSIINTSSITAYKGNPSLIDYSSTKGAITSFTRALSGELAEKGIRVNGVAPGPIWTPLIPASFDKEKVDQFGGDSPMKRPGQPQELGPAYVYLASEDSSYVTGQMIHVNGGTVVNG</sequence>
<feature type="region of interest" description="Disordered" evidence="3">
    <location>
        <begin position="1"/>
        <end position="28"/>
    </location>
</feature>
<dbReference type="CDD" id="cd05355">
    <property type="entry name" value="SDR_c1"/>
    <property type="match status" value="1"/>
</dbReference>
<organism evidence="4 5">
    <name type="scientific">Oceanobacillus longus</name>
    <dbReference type="NCBI Taxonomy" id="930120"/>
    <lineage>
        <taxon>Bacteria</taxon>
        <taxon>Bacillati</taxon>
        <taxon>Bacillota</taxon>
        <taxon>Bacilli</taxon>
        <taxon>Bacillales</taxon>
        <taxon>Bacillaceae</taxon>
        <taxon>Oceanobacillus</taxon>
    </lineage>
</organism>
<dbReference type="InterPro" id="IPR002347">
    <property type="entry name" value="SDR_fam"/>
</dbReference>
<dbReference type="PANTHER" id="PTHR48107:SF16">
    <property type="entry name" value="NADPH-DEPENDENT ALDEHYDE REDUCTASE 1, CHLOROPLASTIC"/>
    <property type="match status" value="1"/>
</dbReference>
<proteinExistence type="inferred from homology"/>
<dbReference type="InterPro" id="IPR036291">
    <property type="entry name" value="NAD(P)-bd_dom_sf"/>
</dbReference>